<dbReference type="AlphaFoldDB" id="A0AAV6RP08"/>
<sequence length="631" mass="72821">MSQLDQHRALQELLKLGTATAVCPESMESPADAAAAAAAENPFSQVVFNDIPQSYPPSTPITCRFTLNAAFQPQSRDWVGIFKVGWSTAKDYHTFVWVESNQNMEGQEAVTRQAVFKEYYLPKDEMEFYQFCYTDSKGQVRGASTPFCFKTPEGQSMDSSQDDDLMVITTQEQVEQSMHEKAELQNELDQKREENAALKTDLQKKEQEADILKGQSEQKEKENSCLVKELDEIKELNRNLQSTLEQQLQEMESVKEELLVQTKQAEIQEQNAAEQNKLISSYDEASRRSQKHTQEKYDQAVLKINQLKDERQELRDKIDVQSEEMSQLRSKFRERERELLKAKDSNQLLQVDLRSSERDNERLTAELQRLQGIAHNIEDMKRANQELSRELVQLGTRQDSPQDDLRVQCQTLVNQLHDTQEKLAAEKGETRKAKARMECLEQELMQARKQLDTVLMTCDQEQRKSSKLELQLRDALEAITDKDGLIEEKEHLMRLVKHENEELIIENQNLRSDIEGLRSVYSDLHAAQAADSLQVQPDTNPPGRDTSASHEQQQQQETPDQLDSLYENIENLAEAAEETLVCCHCRERFPGITQDELEQHEQSHRVCPFCTMICDNMEQSVFEDHVYSHEL</sequence>
<dbReference type="Pfam" id="PF17751">
    <property type="entry name" value="SKICH"/>
    <property type="match status" value="1"/>
</dbReference>
<evidence type="ECO:0000313" key="4">
    <source>
        <dbReference type="EMBL" id="KAG7506368.1"/>
    </source>
</evidence>
<name>A0AAV6RP08_SOLSE</name>
<reference evidence="4 5" key="1">
    <citation type="journal article" date="2021" name="Sci. Rep.">
        <title>Chromosome anchoring in Senegalese sole (Solea senegalensis) reveals sex-associated markers and genome rearrangements in flatfish.</title>
        <authorList>
            <person name="Guerrero-Cozar I."/>
            <person name="Gomez-Garrido J."/>
            <person name="Berbel C."/>
            <person name="Martinez-Blanch J.F."/>
            <person name="Alioto T."/>
            <person name="Claros M.G."/>
            <person name="Gagnaire P.A."/>
            <person name="Manchado M."/>
        </authorList>
    </citation>
    <scope>NUCLEOTIDE SEQUENCE [LARGE SCALE GENOMIC DNA]</scope>
    <source>
        <strain evidence="4">Sse05_10M</strain>
    </source>
</reference>
<dbReference type="PANTHER" id="PTHR31915:SF10">
    <property type="entry name" value="CALCIUM-BINDING AND COILED-COIL DOMAIN 2"/>
    <property type="match status" value="1"/>
</dbReference>
<feature type="domain" description="SKICH" evidence="3">
    <location>
        <begin position="46"/>
        <end position="149"/>
    </location>
</feature>
<keyword evidence="5" id="KW-1185">Reference proteome</keyword>
<organism evidence="4 5">
    <name type="scientific">Solea senegalensis</name>
    <name type="common">Senegalese sole</name>
    <dbReference type="NCBI Taxonomy" id="28829"/>
    <lineage>
        <taxon>Eukaryota</taxon>
        <taxon>Metazoa</taxon>
        <taxon>Chordata</taxon>
        <taxon>Craniata</taxon>
        <taxon>Vertebrata</taxon>
        <taxon>Euteleostomi</taxon>
        <taxon>Actinopterygii</taxon>
        <taxon>Neopterygii</taxon>
        <taxon>Teleostei</taxon>
        <taxon>Neoteleostei</taxon>
        <taxon>Acanthomorphata</taxon>
        <taxon>Carangaria</taxon>
        <taxon>Pleuronectiformes</taxon>
        <taxon>Pleuronectoidei</taxon>
        <taxon>Soleidae</taxon>
        <taxon>Solea</taxon>
    </lineage>
</organism>
<dbReference type="InterPro" id="IPR041611">
    <property type="entry name" value="SKICH"/>
</dbReference>
<dbReference type="PANTHER" id="PTHR31915">
    <property type="entry name" value="SKICH DOMAIN-CONTAINING PROTEIN"/>
    <property type="match status" value="1"/>
</dbReference>
<keyword evidence="1" id="KW-0175">Coiled coil</keyword>
<evidence type="ECO:0000256" key="1">
    <source>
        <dbReference type="ARBA" id="ARBA00023054"/>
    </source>
</evidence>
<dbReference type="InterPro" id="IPR051002">
    <property type="entry name" value="UBA_autophagy_assoc_protein"/>
</dbReference>
<evidence type="ECO:0000313" key="5">
    <source>
        <dbReference type="Proteomes" id="UP000693946"/>
    </source>
</evidence>
<dbReference type="Proteomes" id="UP000693946">
    <property type="component" value="Linkage Group LG18"/>
</dbReference>
<dbReference type="CDD" id="cd21968">
    <property type="entry name" value="Zn-C2H2_CALCOCO2"/>
    <property type="match status" value="1"/>
</dbReference>
<protein>
    <recommendedName>
        <fullName evidence="3">SKICH domain-containing protein</fullName>
    </recommendedName>
</protein>
<comment type="caution">
    <text evidence="4">The sequence shown here is derived from an EMBL/GenBank/DDBJ whole genome shotgun (WGS) entry which is preliminary data.</text>
</comment>
<evidence type="ECO:0000256" key="2">
    <source>
        <dbReference type="SAM" id="MobiDB-lite"/>
    </source>
</evidence>
<feature type="region of interest" description="Disordered" evidence="2">
    <location>
        <begin position="199"/>
        <end position="220"/>
    </location>
</feature>
<dbReference type="EMBL" id="JAGKHQ010000010">
    <property type="protein sequence ID" value="KAG7506368.1"/>
    <property type="molecule type" value="Genomic_DNA"/>
</dbReference>
<evidence type="ECO:0000259" key="3">
    <source>
        <dbReference type="Pfam" id="PF17751"/>
    </source>
</evidence>
<accession>A0AAV6RP08</accession>
<gene>
    <name evidence="4" type="ORF">JOB18_003848</name>
</gene>
<feature type="region of interest" description="Disordered" evidence="2">
    <location>
        <begin position="531"/>
        <end position="560"/>
    </location>
</feature>
<proteinExistence type="predicted"/>